<name>A0A1V6NVW8_PENDC</name>
<dbReference type="Gene3D" id="3.30.1540.10">
    <property type="entry name" value="formyl-coa transferase, domain 3"/>
    <property type="match status" value="1"/>
</dbReference>
<keyword evidence="5" id="KW-1185">Reference proteome</keyword>
<feature type="compositionally biased region" description="Acidic residues" evidence="3">
    <location>
        <begin position="106"/>
        <end position="127"/>
    </location>
</feature>
<dbReference type="Proteomes" id="UP000191522">
    <property type="component" value="Unassembled WGS sequence"/>
</dbReference>
<dbReference type="Gene3D" id="3.40.50.10540">
    <property type="entry name" value="Crotonobetainyl-coa:carnitine coa-transferase, domain 1"/>
    <property type="match status" value="2"/>
</dbReference>
<proteinExistence type="inferred from homology"/>
<dbReference type="InterPro" id="IPR023606">
    <property type="entry name" value="CoA-Trfase_III_dom_1_sf"/>
</dbReference>
<dbReference type="OrthoDB" id="5863171at2759"/>
<dbReference type="AlphaFoldDB" id="A0A1V6NVW8"/>
<comment type="similarity">
    <text evidence="1">Belongs to the CoA-transferase III family.</text>
</comment>
<evidence type="ECO:0000256" key="2">
    <source>
        <dbReference type="ARBA" id="ARBA00022679"/>
    </source>
</evidence>
<dbReference type="Pfam" id="PF02515">
    <property type="entry name" value="CoA_transf_3"/>
    <property type="match status" value="2"/>
</dbReference>
<dbReference type="EMBL" id="MDYL01000031">
    <property type="protein sequence ID" value="OQD68779.1"/>
    <property type="molecule type" value="Genomic_DNA"/>
</dbReference>
<feature type="region of interest" description="Disordered" evidence="3">
    <location>
        <begin position="100"/>
        <end position="142"/>
    </location>
</feature>
<protein>
    <submittedName>
        <fullName evidence="4">Uncharacterized protein</fullName>
    </submittedName>
</protein>
<comment type="caution">
    <text evidence="4">The sequence shown here is derived from an EMBL/GenBank/DDBJ whole genome shotgun (WGS) entry which is preliminary data.</text>
</comment>
<gene>
    <name evidence="4" type="ORF">PENDEC_c031G04985</name>
</gene>
<reference evidence="5" key="1">
    <citation type="journal article" date="2017" name="Nat. Microbiol.">
        <title>Global analysis of biosynthetic gene clusters reveals vast potential of secondary metabolite production in Penicillium species.</title>
        <authorList>
            <person name="Nielsen J.C."/>
            <person name="Grijseels S."/>
            <person name="Prigent S."/>
            <person name="Ji B."/>
            <person name="Dainat J."/>
            <person name="Nielsen K.F."/>
            <person name="Frisvad J.C."/>
            <person name="Workman M."/>
            <person name="Nielsen J."/>
        </authorList>
    </citation>
    <scope>NUCLEOTIDE SEQUENCE [LARGE SCALE GENOMIC DNA]</scope>
    <source>
        <strain evidence="5">IBT 11843</strain>
    </source>
</reference>
<evidence type="ECO:0000256" key="3">
    <source>
        <dbReference type="SAM" id="MobiDB-lite"/>
    </source>
</evidence>
<sequence>MRLALSSARALRPSGTHSVFKGASTLASRFYSTGNSGHRTPPLAGVTVVSLEQAIAAPFCTRQLADLGARVINVERPGVGDFARQYDTRVNGLASHFTTRDIGVQTEDDEQVTNDNNDETGIDEEAANEQAPTENNDEPKVDEQIATEDNKEAENEGQMKRPIPPLPFVVCDCPQALSVENPLNLSSSLTSVLIHHAARKAVRASGSVCQPWQPSLLARQSLYYAFDGAPGPVPAGASHAAIYPYGPFETGDGQSVMLGIQNEREWVNFCNGVLSQPELATNSRFSSNSLRTKNRDELKAIICSAFSELTAEEAIARLDKAAIANANVNDMHGVWKHAQLKARDRWSEVQTPAGTVQALLPPGSTKSAEQGGYGAQMGSVPKVGEHNQAILAELGLSK</sequence>
<dbReference type="InterPro" id="IPR050483">
    <property type="entry name" value="CoA-transferase_III_domain"/>
</dbReference>
<dbReference type="GO" id="GO:0008410">
    <property type="term" value="F:CoA-transferase activity"/>
    <property type="evidence" value="ECO:0007669"/>
    <property type="project" value="TreeGrafter"/>
</dbReference>
<organism evidence="4 5">
    <name type="scientific">Penicillium decumbens</name>
    <dbReference type="NCBI Taxonomy" id="69771"/>
    <lineage>
        <taxon>Eukaryota</taxon>
        <taxon>Fungi</taxon>
        <taxon>Dikarya</taxon>
        <taxon>Ascomycota</taxon>
        <taxon>Pezizomycotina</taxon>
        <taxon>Eurotiomycetes</taxon>
        <taxon>Eurotiomycetidae</taxon>
        <taxon>Eurotiales</taxon>
        <taxon>Aspergillaceae</taxon>
        <taxon>Penicillium</taxon>
    </lineage>
</organism>
<accession>A0A1V6NVW8</accession>
<dbReference type="InterPro" id="IPR044855">
    <property type="entry name" value="CoA-Trfase_III_dom3_sf"/>
</dbReference>
<dbReference type="PANTHER" id="PTHR48207">
    <property type="entry name" value="SUCCINATE--HYDROXYMETHYLGLUTARATE COA-TRANSFERASE"/>
    <property type="match status" value="1"/>
</dbReference>
<evidence type="ECO:0000256" key="1">
    <source>
        <dbReference type="ARBA" id="ARBA00008383"/>
    </source>
</evidence>
<evidence type="ECO:0000313" key="5">
    <source>
        <dbReference type="Proteomes" id="UP000191522"/>
    </source>
</evidence>
<keyword evidence="2" id="KW-0808">Transferase</keyword>
<evidence type="ECO:0000313" key="4">
    <source>
        <dbReference type="EMBL" id="OQD68779.1"/>
    </source>
</evidence>
<dbReference type="PANTHER" id="PTHR48207:SF3">
    <property type="entry name" value="SUCCINATE--HYDROXYMETHYLGLUTARATE COA-TRANSFERASE"/>
    <property type="match status" value="1"/>
</dbReference>
<feature type="region of interest" description="Disordered" evidence="3">
    <location>
        <begin position="356"/>
        <end position="380"/>
    </location>
</feature>
<dbReference type="SUPFAM" id="SSF89796">
    <property type="entry name" value="CoA-transferase family III (CaiB/BaiF)"/>
    <property type="match status" value="2"/>
</dbReference>
<dbReference type="STRING" id="69771.A0A1V6NVW8"/>
<dbReference type="InterPro" id="IPR003673">
    <property type="entry name" value="CoA-Trfase_fam_III"/>
</dbReference>
<dbReference type="OMA" id="YAHRKAY"/>